<organism evidence="2 3">
    <name type="scientific">Cichlidogyrus casuarinus</name>
    <dbReference type="NCBI Taxonomy" id="1844966"/>
    <lineage>
        <taxon>Eukaryota</taxon>
        <taxon>Metazoa</taxon>
        <taxon>Spiralia</taxon>
        <taxon>Lophotrochozoa</taxon>
        <taxon>Platyhelminthes</taxon>
        <taxon>Monogenea</taxon>
        <taxon>Monopisthocotylea</taxon>
        <taxon>Dactylogyridea</taxon>
        <taxon>Ancyrocephalidae</taxon>
        <taxon>Cichlidogyrus</taxon>
    </lineage>
</organism>
<dbReference type="EMBL" id="JBJKFK010004457">
    <property type="protein sequence ID" value="KAL3308975.1"/>
    <property type="molecule type" value="Genomic_DNA"/>
</dbReference>
<keyword evidence="1" id="KW-0472">Membrane</keyword>
<gene>
    <name evidence="2" type="ORF">Ciccas_012486</name>
</gene>
<comment type="caution">
    <text evidence="2">The sequence shown here is derived from an EMBL/GenBank/DDBJ whole genome shotgun (WGS) entry which is preliminary data.</text>
</comment>
<accession>A0ABD2PN80</accession>
<feature type="transmembrane region" description="Helical" evidence="1">
    <location>
        <begin position="251"/>
        <end position="271"/>
    </location>
</feature>
<keyword evidence="1" id="KW-1133">Transmembrane helix</keyword>
<dbReference type="Proteomes" id="UP001626550">
    <property type="component" value="Unassembled WGS sequence"/>
</dbReference>
<reference evidence="2 3" key="1">
    <citation type="submission" date="2024-11" db="EMBL/GenBank/DDBJ databases">
        <title>Adaptive evolution of stress response genes in parasites aligns with host niche diversity.</title>
        <authorList>
            <person name="Hahn C."/>
            <person name="Resl P."/>
        </authorList>
    </citation>
    <scope>NUCLEOTIDE SEQUENCE [LARGE SCALE GENOMIC DNA]</scope>
    <source>
        <strain evidence="2">EGGRZ-B1_66</strain>
        <tissue evidence="2">Body</tissue>
    </source>
</reference>
<feature type="non-terminal residue" evidence="2">
    <location>
        <position position="1"/>
    </location>
</feature>
<name>A0ABD2PN80_9PLAT</name>
<evidence type="ECO:0000313" key="3">
    <source>
        <dbReference type="Proteomes" id="UP001626550"/>
    </source>
</evidence>
<keyword evidence="3" id="KW-1185">Reference proteome</keyword>
<sequence length="293" mass="33921">NLLCYRDNRELKSICTWDEISERPGTLKYYVLKVFKDDKMINETQVEGNVAVLHYISKKGYKLGEDFPIKLYSVTQDNRTERVKLIGDYFVIFTNNVYYQDVMDKLAETIARNLKNSTGQDKDLRQEVAQLSLPWSNHVQKLTLILSNDLDVFAGKGGKKKACKAAHISTSRCWEFNLKVAYQDYYTFTWPENEKNAQDLSVQLRFYYEDYPDGWYASNVYPLINNETAYTESGTSELQDFEMYFVCFPGLWLLVLIVPVLLGIGFIVLFLRKKRIGRRRSSAKSSISSVGSN</sequence>
<evidence type="ECO:0000256" key="1">
    <source>
        <dbReference type="SAM" id="Phobius"/>
    </source>
</evidence>
<evidence type="ECO:0000313" key="2">
    <source>
        <dbReference type="EMBL" id="KAL3308975.1"/>
    </source>
</evidence>
<protein>
    <submittedName>
        <fullName evidence="2">Uncharacterized protein</fullName>
    </submittedName>
</protein>
<dbReference type="AlphaFoldDB" id="A0ABD2PN80"/>
<proteinExistence type="predicted"/>
<keyword evidence="1" id="KW-0812">Transmembrane</keyword>